<evidence type="ECO:0000256" key="1">
    <source>
        <dbReference type="RuleBase" id="RU003860"/>
    </source>
</evidence>
<name>A0A2N7WE70_9BURK</name>
<dbReference type="GO" id="GO:0016226">
    <property type="term" value="P:iron-sulfur cluster assembly"/>
    <property type="evidence" value="ECO:0007669"/>
    <property type="project" value="TreeGrafter"/>
</dbReference>
<keyword evidence="3" id="KW-1185">Reference proteome</keyword>
<dbReference type="PANTHER" id="PTHR46230:SF7">
    <property type="entry name" value="BOLA-LIKE PROTEIN 1"/>
    <property type="match status" value="1"/>
</dbReference>
<reference evidence="2 3" key="1">
    <citation type="submission" date="2018-01" db="EMBL/GenBank/DDBJ databases">
        <title>Whole genome analyses suggest that Burkholderia sensu lato contains two further novel genera in the rhizoxinica-symbiotica group Mycetohabitans gen. nov., and Trinickia gen. nov.: implications for the evolution of diazotrophy and nodulation in the Burkholderiaceae.</title>
        <authorList>
            <person name="Estrada-de los Santos P."/>
            <person name="Palmer M."/>
            <person name="Chavez-Ramirez B."/>
            <person name="Beukes C."/>
            <person name="Steenkamp E.T."/>
            <person name="Hirsch A.M."/>
            <person name="Manyaka P."/>
            <person name="Maluk M."/>
            <person name="Lafos M."/>
            <person name="Crook M."/>
            <person name="Gross E."/>
            <person name="Simon M.F."/>
            <person name="Bueno dos Reis Junior F."/>
            <person name="Poole P.S."/>
            <person name="Venter S.N."/>
            <person name="James E.K."/>
        </authorList>
    </citation>
    <scope>NUCLEOTIDE SEQUENCE [LARGE SCALE GENOMIC DNA]</scope>
    <source>
        <strain evidence="2 3">GP25-8</strain>
    </source>
</reference>
<proteinExistence type="inferred from homology"/>
<dbReference type="Proteomes" id="UP000235347">
    <property type="component" value="Unassembled WGS sequence"/>
</dbReference>
<gene>
    <name evidence="2" type="ORF">C0Z19_03480</name>
</gene>
<dbReference type="InterPro" id="IPR036065">
    <property type="entry name" value="BolA-like_sf"/>
</dbReference>
<comment type="caution">
    <text evidence="2">The sequence shown here is derived from an EMBL/GenBank/DDBJ whole genome shotgun (WGS) entry which is preliminary data.</text>
</comment>
<protein>
    <submittedName>
        <fullName evidence="2">BolA family transcriptional regulator</fullName>
    </submittedName>
</protein>
<evidence type="ECO:0000313" key="2">
    <source>
        <dbReference type="EMBL" id="PMS27736.1"/>
    </source>
</evidence>
<dbReference type="EMBL" id="PNYB01000002">
    <property type="protein sequence ID" value="PMS27736.1"/>
    <property type="molecule type" value="Genomic_DNA"/>
</dbReference>
<organism evidence="2 3">
    <name type="scientific">Trinickia soli</name>
    <dbReference type="NCBI Taxonomy" id="380675"/>
    <lineage>
        <taxon>Bacteria</taxon>
        <taxon>Pseudomonadati</taxon>
        <taxon>Pseudomonadota</taxon>
        <taxon>Betaproteobacteria</taxon>
        <taxon>Burkholderiales</taxon>
        <taxon>Burkholderiaceae</taxon>
        <taxon>Trinickia</taxon>
    </lineage>
</organism>
<dbReference type="PANTHER" id="PTHR46230">
    <property type="match status" value="1"/>
</dbReference>
<sequence length="105" mass="11201">MDESFSFLEASPDARIAFIEARLTKVLAPQSVAVRDDSAQHAGHAGAAAGGHYTVTIVADAFKGKPRVARHRLVYDALADVMQRGIHALAITACTPEEFSRPANV</sequence>
<dbReference type="InterPro" id="IPR002634">
    <property type="entry name" value="BolA"/>
</dbReference>
<comment type="similarity">
    <text evidence="1">Belongs to the BolA/IbaG family.</text>
</comment>
<dbReference type="AlphaFoldDB" id="A0A2N7WE70"/>
<accession>A0A2N7WE70</accession>
<dbReference type="SUPFAM" id="SSF82657">
    <property type="entry name" value="BolA-like"/>
    <property type="match status" value="1"/>
</dbReference>
<dbReference type="Gene3D" id="3.30.300.90">
    <property type="entry name" value="BolA-like"/>
    <property type="match status" value="1"/>
</dbReference>
<dbReference type="RefSeq" id="WP_102608386.1">
    <property type="nucleotide sequence ID" value="NZ_CADIKD010000004.1"/>
</dbReference>
<evidence type="ECO:0000313" key="3">
    <source>
        <dbReference type="Proteomes" id="UP000235347"/>
    </source>
</evidence>
<dbReference type="Pfam" id="PF01722">
    <property type="entry name" value="BolA"/>
    <property type="match status" value="1"/>
</dbReference>